<feature type="domain" description="Phosphatidate phosphatase APP1 catalytic" evidence="1">
    <location>
        <begin position="166"/>
        <end position="320"/>
    </location>
</feature>
<gene>
    <name evidence="2" type="ordered locus">Trad_1219</name>
</gene>
<dbReference type="InterPro" id="IPR019236">
    <property type="entry name" value="APP1_cat"/>
</dbReference>
<dbReference type="Pfam" id="PF09949">
    <property type="entry name" value="APP1_cat"/>
    <property type="match status" value="1"/>
</dbReference>
<organism evidence="2 3">
    <name type="scientific">Truepera radiovictrix (strain DSM 17093 / CIP 108686 / LMG 22925 / RQ-24)</name>
    <dbReference type="NCBI Taxonomy" id="649638"/>
    <lineage>
        <taxon>Bacteria</taxon>
        <taxon>Thermotogati</taxon>
        <taxon>Deinococcota</taxon>
        <taxon>Deinococci</taxon>
        <taxon>Trueperales</taxon>
        <taxon>Trueperaceae</taxon>
        <taxon>Truepera</taxon>
    </lineage>
</organism>
<reference evidence="3" key="1">
    <citation type="submission" date="2010-05" db="EMBL/GenBank/DDBJ databases">
        <title>The complete genome of Truepera radiovictris DSM 17093.</title>
        <authorList>
            <consortium name="US DOE Joint Genome Institute (JGI-PGF)"/>
            <person name="Lucas S."/>
            <person name="Copeland A."/>
            <person name="Lapidus A."/>
            <person name="Glavina del Rio T."/>
            <person name="Dalin E."/>
            <person name="Tice H."/>
            <person name="Bruce D."/>
            <person name="Goodwin L."/>
            <person name="Pitluck S."/>
            <person name="Kyrpides N."/>
            <person name="Mavromatis K."/>
            <person name="Ovchinnikova G."/>
            <person name="Munk A.C."/>
            <person name="Detter J.C."/>
            <person name="Han C."/>
            <person name="Tapia R."/>
            <person name="Land M."/>
            <person name="Hauser L."/>
            <person name="Markowitz V."/>
            <person name="Cheng J.-F."/>
            <person name="Hugenholtz P."/>
            <person name="Woyke T."/>
            <person name="Wu D."/>
            <person name="Tindall B."/>
            <person name="Pomrenke H.G."/>
            <person name="Brambilla E."/>
            <person name="Klenk H.-P."/>
            <person name="Eisen J.A."/>
        </authorList>
    </citation>
    <scope>NUCLEOTIDE SEQUENCE [LARGE SCALE GENOMIC DNA]</scope>
    <source>
        <strain evidence="3">DSM 17093 / CIP 108686 / LMG 22925 / RQ-24</strain>
    </source>
</reference>
<reference evidence="2 3" key="2">
    <citation type="journal article" date="2011" name="Stand. Genomic Sci.">
        <title>Complete genome sequence of Truepera radiovictrix type strain (RQ-24).</title>
        <authorList>
            <person name="Ivanova N."/>
            <person name="Rohde C."/>
            <person name="Munk C."/>
            <person name="Nolan M."/>
            <person name="Lucas S."/>
            <person name="Del Rio T.G."/>
            <person name="Tice H."/>
            <person name="Deshpande S."/>
            <person name="Cheng J.F."/>
            <person name="Tapia R."/>
            <person name="Han C."/>
            <person name="Goodwin L."/>
            <person name="Pitluck S."/>
            <person name="Liolios K."/>
            <person name="Mavromatis K."/>
            <person name="Mikhailova N."/>
            <person name="Pati A."/>
            <person name="Chen A."/>
            <person name="Palaniappan K."/>
            <person name="Land M."/>
            <person name="Hauser L."/>
            <person name="Chang Y.J."/>
            <person name="Jeffries C.D."/>
            <person name="Brambilla E."/>
            <person name="Rohde M."/>
            <person name="Goker M."/>
            <person name="Tindall B.J."/>
            <person name="Woyke T."/>
            <person name="Bristow J."/>
            <person name="Eisen J.A."/>
            <person name="Markowitz V."/>
            <person name="Hugenholtz P."/>
            <person name="Kyrpides N.C."/>
            <person name="Klenk H.P."/>
            <person name="Lapidus A."/>
        </authorList>
    </citation>
    <scope>NUCLEOTIDE SEQUENCE [LARGE SCALE GENOMIC DNA]</scope>
    <source>
        <strain evidence="3">DSM 17093 / CIP 108686 / LMG 22925 / RQ-24</strain>
    </source>
</reference>
<dbReference type="PANTHER" id="PTHR28208">
    <property type="entry name" value="PHOSPHATIDATE PHOSPHATASE APP1"/>
    <property type="match status" value="1"/>
</dbReference>
<dbReference type="eggNOG" id="COG4850">
    <property type="taxonomic scope" value="Bacteria"/>
</dbReference>
<dbReference type="KEGG" id="tra:Trad_1219"/>
<evidence type="ECO:0000259" key="1">
    <source>
        <dbReference type="Pfam" id="PF09949"/>
    </source>
</evidence>
<name>D7CWE3_TRURR</name>
<keyword evidence="3" id="KW-1185">Reference proteome</keyword>
<protein>
    <recommendedName>
        <fullName evidence="1">Phosphatidate phosphatase APP1 catalytic domain-containing protein</fullName>
    </recommendedName>
</protein>
<accession>D7CWE3</accession>
<dbReference type="InterPro" id="IPR052935">
    <property type="entry name" value="Mg2+_PAP"/>
</dbReference>
<dbReference type="Proteomes" id="UP000000379">
    <property type="component" value="Chromosome"/>
</dbReference>
<dbReference type="STRING" id="649638.Trad_1219"/>
<dbReference type="HOGENOM" id="CLU_038931_1_0_0"/>
<proteinExistence type="predicted"/>
<evidence type="ECO:0000313" key="3">
    <source>
        <dbReference type="Proteomes" id="UP000000379"/>
    </source>
</evidence>
<dbReference type="PANTHER" id="PTHR28208:SF3">
    <property type="entry name" value="PHOSPHATIDATE PHOSPHATASE APP1"/>
    <property type="match status" value="1"/>
</dbReference>
<dbReference type="OrthoDB" id="9789875at2"/>
<evidence type="ECO:0000313" key="2">
    <source>
        <dbReference type="EMBL" id="ADI14342.1"/>
    </source>
</evidence>
<dbReference type="AlphaFoldDB" id="D7CWE3"/>
<dbReference type="EMBL" id="CP002049">
    <property type="protein sequence ID" value="ADI14342.1"/>
    <property type="molecule type" value="Genomic_DNA"/>
</dbReference>
<sequence length="384" mass="42258">MSLPESVAREEPMARWRRLIQQTETQVDRLRGRLDARVGDKPLLIQSYLGYGTPERAFLLGRVLEDKGITPSEADASLWENFRGTLKRFRSNEVPHARIGVAVGGALQEIIADDEGHLSTWLPLPPGVAQAGELLSLQLTLLEPQREGTPLEATASVLIPGPGARFGVISDIDDTVLQTGATSLRSLARQVLFGNAHTRLPFEGVAAFYEALGRGRGAEENPLFYVSSSPWNLYDVLVQFMELNDIPLGPLLLRDWGIGATELLPLSHGAHKRHAIEQILTTYPELPFILIGDSGQEDPEIYHQVVHDFPERILALYIRDVSARAGRRESVLALAREVEAAGSFLLLSDDTRAAAEHAALQGWIAAEGVERVAERRAEDLAQPR</sequence>
<dbReference type="GO" id="GO:0008195">
    <property type="term" value="F:phosphatidate phosphatase activity"/>
    <property type="evidence" value="ECO:0007669"/>
    <property type="project" value="InterPro"/>
</dbReference>